<proteinExistence type="predicted"/>
<feature type="compositionally biased region" description="Low complexity" evidence="1">
    <location>
        <begin position="70"/>
        <end position="87"/>
    </location>
</feature>
<reference evidence="2" key="2">
    <citation type="submission" date="2018-05" db="EMBL/GenBank/DDBJ databases">
        <title>OmerRS3 (Oryza meridionalis Reference Sequence Version 3).</title>
        <authorList>
            <person name="Zhang J."/>
            <person name="Kudrna D."/>
            <person name="Lee S."/>
            <person name="Talag J."/>
            <person name="Welchert J."/>
            <person name="Wing R.A."/>
        </authorList>
    </citation>
    <scope>NUCLEOTIDE SEQUENCE [LARGE SCALE GENOMIC DNA]</scope>
    <source>
        <strain evidence="2">cv. OR44</strain>
    </source>
</reference>
<name>A0A0E0D1F5_9ORYZ</name>
<feature type="compositionally biased region" description="Gly residues" evidence="1">
    <location>
        <begin position="1"/>
        <end position="18"/>
    </location>
</feature>
<feature type="compositionally biased region" description="Basic and acidic residues" evidence="1">
    <location>
        <begin position="88"/>
        <end position="101"/>
    </location>
</feature>
<reference evidence="2" key="1">
    <citation type="submission" date="2015-04" db="UniProtKB">
        <authorList>
            <consortium name="EnsemblPlants"/>
        </authorList>
    </citation>
    <scope>IDENTIFICATION</scope>
</reference>
<organism evidence="2">
    <name type="scientific">Oryza meridionalis</name>
    <dbReference type="NCBI Taxonomy" id="40149"/>
    <lineage>
        <taxon>Eukaryota</taxon>
        <taxon>Viridiplantae</taxon>
        <taxon>Streptophyta</taxon>
        <taxon>Embryophyta</taxon>
        <taxon>Tracheophyta</taxon>
        <taxon>Spermatophyta</taxon>
        <taxon>Magnoliopsida</taxon>
        <taxon>Liliopsida</taxon>
        <taxon>Poales</taxon>
        <taxon>Poaceae</taxon>
        <taxon>BOP clade</taxon>
        <taxon>Oryzoideae</taxon>
        <taxon>Oryzeae</taxon>
        <taxon>Oryzinae</taxon>
        <taxon>Oryza</taxon>
    </lineage>
</organism>
<dbReference type="Proteomes" id="UP000008021">
    <property type="component" value="Chromosome 3"/>
</dbReference>
<feature type="region of interest" description="Disordered" evidence="1">
    <location>
        <begin position="1"/>
        <end position="117"/>
    </location>
</feature>
<evidence type="ECO:0000313" key="3">
    <source>
        <dbReference type="Proteomes" id="UP000008021"/>
    </source>
</evidence>
<keyword evidence="3" id="KW-1185">Reference proteome</keyword>
<feature type="compositionally biased region" description="Low complexity" evidence="1">
    <location>
        <begin position="19"/>
        <end position="52"/>
    </location>
</feature>
<dbReference type="HOGENOM" id="CLU_1534844_0_0_1"/>
<sequence length="195" mass="20247">MATRRGGGVSAGEGGVSGGNSEAAGSAVATARRGVSGSSGEAAGSAAVTARRGVGGDNDEARGRRRRCSRAAASTPSAAPLPSLSDPAKGEERKERWRRLPLEVATSGGSGGAPHPWRRRHPYAVPLTLDRPEAGDWAAFDRLKKGIFLVVFLPSYSAYLCADDELGYRVGVKEKIGVKPGEMFLDLESEAGRGP</sequence>
<protein>
    <submittedName>
        <fullName evidence="2">Uncharacterized protein</fullName>
    </submittedName>
</protein>
<dbReference type="AlphaFoldDB" id="A0A0E0D1F5"/>
<accession>A0A0E0D1F5</accession>
<dbReference type="Gramene" id="OMERI03G17790.1">
    <property type="protein sequence ID" value="OMERI03G17790.1"/>
    <property type="gene ID" value="OMERI03G17790"/>
</dbReference>
<evidence type="ECO:0000313" key="2">
    <source>
        <dbReference type="EnsemblPlants" id="OMERI03G17790.1"/>
    </source>
</evidence>
<evidence type="ECO:0000256" key="1">
    <source>
        <dbReference type="SAM" id="MobiDB-lite"/>
    </source>
</evidence>
<dbReference type="EnsemblPlants" id="OMERI03G17790.1">
    <property type="protein sequence ID" value="OMERI03G17790.1"/>
    <property type="gene ID" value="OMERI03G17790"/>
</dbReference>